<dbReference type="OrthoDB" id="3266451at2759"/>
<organism evidence="1 2">
    <name type="scientific">Pterulicium gracile</name>
    <dbReference type="NCBI Taxonomy" id="1884261"/>
    <lineage>
        <taxon>Eukaryota</taxon>
        <taxon>Fungi</taxon>
        <taxon>Dikarya</taxon>
        <taxon>Basidiomycota</taxon>
        <taxon>Agaricomycotina</taxon>
        <taxon>Agaricomycetes</taxon>
        <taxon>Agaricomycetidae</taxon>
        <taxon>Agaricales</taxon>
        <taxon>Pleurotineae</taxon>
        <taxon>Pterulaceae</taxon>
        <taxon>Pterulicium</taxon>
    </lineage>
</organism>
<sequence>MERLRVSRALMKERLGKQTSYIAPVRRVPDDILLLTFEMTMDHDTSKPTSRVSCAMIDMQATPRCGRYPPCVASGERSRCRARSSAQLVSDTSRSALPLSKNCSLRASRWLVAWQASAGEYCQYTNTLAPPCRTRSL</sequence>
<proteinExistence type="predicted"/>
<accession>A0A5C3QDT1</accession>
<evidence type="ECO:0000313" key="1">
    <source>
        <dbReference type="EMBL" id="TFL00203.1"/>
    </source>
</evidence>
<reference evidence="1 2" key="1">
    <citation type="journal article" date="2019" name="Nat. Ecol. Evol.">
        <title>Megaphylogeny resolves global patterns of mushroom evolution.</title>
        <authorList>
            <person name="Varga T."/>
            <person name="Krizsan K."/>
            <person name="Foldi C."/>
            <person name="Dima B."/>
            <person name="Sanchez-Garcia M."/>
            <person name="Sanchez-Ramirez S."/>
            <person name="Szollosi G.J."/>
            <person name="Szarkandi J.G."/>
            <person name="Papp V."/>
            <person name="Albert L."/>
            <person name="Andreopoulos W."/>
            <person name="Angelini C."/>
            <person name="Antonin V."/>
            <person name="Barry K.W."/>
            <person name="Bougher N.L."/>
            <person name="Buchanan P."/>
            <person name="Buyck B."/>
            <person name="Bense V."/>
            <person name="Catcheside P."/>
            <person name="Chovatia M."/>
            <person name="Cooper J."/>
            <person name="Damon W."/>
            <person name="Desjardin D."/>
            <person name="Finy P."/>
            <person name="Geml J."/>
            <person name="Haridas S."/>
            <person name="Hughes K."/>
            <person name="Justo A."/>
            <person name="Karasinski D."/>
            <person name="Kautmanova I."/>
            <person name="Kiss B."/>
            <person name="Kocsube S."/>
            <person name="Kotiranta H."/>
            <person name="LaButti K.M."/>
            <person name="Lechner B.E."/>
            <person name="Liimatainen K."/>
            <person name="Lipzen A."/>
            <person name="Lukacs Z."/>
            <person name="Mihaltcheva S."/>
            <person name="Morgado L.N."/>
            <person name="Niskanen T."/>
            <person name="Noordeloos M.E."/>
            <person name="Ohm R.A."/>
            <person name="Ortiz-Santana B."/>
            <person name="Ovrebo C."/>
            <person name="Racz N."/>
            <person name="Riley R."/>
            <person name="Savchenko A."/>
            <person name="Shiryaev A."/>
            <person name="Soop K."/>
            <person name="Spirin V."/>
            <person name="Szebenyi C."/>
            <person name="Tomsovsky M."/>
            <person name="Tulloss R.E."/>
            <person name="Uehling J."/>
            <person name="Grigoriev I.V."/>
            <person name="Vagvolgyi C."/>
            <person name="Papp T."/>
            <person name="Martin F.M."/>
            <person name="Miettinen O."/>
            <person name="Hibbett D.S."/>
            <person name="Nagy L.G."/>
        </authorList>
    </citation>
    <scope>NUCLEOTIDE SEQUENCE [LARGE SCALE GENOMIC DNA]</scope>
    <source>
        <strain evidence="1 2">CBS 309.79</strain>
    </source>
</reference>
<protein>
    <submittedName>
        <fullName evidence="1">Uncharacterized protein</fullName>
    </submittedName>
</protein>
<name>A0A5C3QDT1_9AGAR</name>
<gene>
    <name evidence="1" type="ORF">BDV98DRAFT_570148</name>
</gene>
<keyword evidence="2" id="KW-1185">Reference proteome</keyword>
<dbReference type="AlphaFoldDB" id="A0A5C3QDT1"/>
<dbReference type="Proteomes" id="UP000305067">
    <property type="component" value="Unassembled WGS sequence"/>
</dbReference>
<evidence type="ECO:0000313" key="2">
    <source>
        <dbReference type="Proteomes" id="UP000305067"/>
    </source>
</evidence>
<dbReference type="EMBL" id="ML178830">
    <property type="protein sequence ID" value="TFL00203.1"/>
    <property type="molecule type" value="Genomic_DNA"/>
</dbReference>